<name>A0A4U5WTA2_STRLS</name>
<accession>A0A4U5WTA2</accession>
<dbReference type="AlphaFoldDB" id="A0A4U5WTA2"/>
<keyword evidence="1" id="KW-0238">DNA-binding</keyword>
<reference evidence="1 2" key="1">
    <citation type="submission" date="2019-04" db="EMBL/GenBank/DDBJ databases">
        <title>Streptomyces lasaliensis sp. nov., an Actinomycete isolated from soil which produces the polyether antibiotic lasalocid.</title>
        <authorList>
            <person name="Erwin G."/>
            <person name="Haber C."/>
        </authorList>
    </citation>
    <scope>NUCLEOTIDE SEQUENCE [LARGE SCALE GENOMIC DNA]</scope>
    <source>
        <strain evidence="1 2">X-537</strain>
    </source>
</reference>
<sequence>MHERRRPEWSGPRSNRGYVLLKLETVEDAAWLSQPEAARHLGVTLLRVAVLIVNRRLIPAENPAGHAGVTTASVQAEKAWRANATKRAKLARLLKDTVSWF</sequence>
<protein>
    <submittedName>
        <fullName evidence="1">DNA-binding protein</fullName>
    </submittedName>
</protein>
<evidence type="ECO:0000313" key="2">
    <source>
        <dbReference type="Proteomes" id="UP000305929"/>
    </source>
</evidence>
<dbReference type="EMBL" id="SZNQ01000001">
    <property type="protein sequence ID" value="TKT05330.1"/>
    <property type="molecule type" value="Genomic_DNA"/>
</dbReference>
<proteinExistence type="predicted"/>
<dbReference type="OrthoDB" id="4241021at2"/>
<keyword evidence="2" id="KW-1185">Reference proteome</keyword>
<evidence type="ECO:0000313" key="1">
    <source>
        <dbReference type="EMBL" id="TKT05330.1"/>
    </source>
</evidence>
<dbReference type="Proteomes" id="UP000305929">
    <property type="component" value="Unassembled WGS sequence"/>
</dbReference>
<organism evidence="1 2">
    <name type="scientific">Streptomyces lasalocidi</name>
    <name type="common">Streptomyces lasaliensis</name>
    <dbReference type="NCBI Taxonomy" id="324833"/>
    <lineage>
        <taxon>Bacteria</taxon>
        <taxon>Bacillati</taxon>
        <taxon>Actinomycetota</taxon>
        <taxon>Actinomycetes</taxon>
        <taxon>Kitasatosporales</taxon>
        <taxon>Streptomycetaceae</taxon>
        <taxon>Streptomyces</taxon>
    </lineage>
</organism>
<comment type="caution">
    <text evidence="1">The sequence shown here is derived from an EMBL/GenBank/DDBJ whole genome shotgun (WGS) entry which is preliminary data.</text>
</comment>
<dbReference type="GO" id="GO:0003677">
    <property type="term" value="F:DNA binding"/>
    <property type="evidence" value="ECO:0007669"/>
    <property type="project" value="UniProtKB-KW"/>
</dbReference>
<gene>
    <name evidence="1" type="ORF">E4U91_32635</name>
</gene>